<evidence type="ECO:0000256" key="1">
    <source>
        <dbReference type="SAM" id="MobiDB-lite"/>
    </source>
</evidence>
<comment type="caution">
    <text evidence="2">The sequence shown here is derived from an EMBL/GenBank/DDBJ whole genome shotgun (WGS) entry which is preliminary data.</text>
</comment>
<name>A0ABW4ZFK4_9SPHI</name>
<sequence length="60" mass="6818">MQLIISVMIIGLLWMIYDLINAPEVDDDENPISPTSEEDQADENEPSGRQKDKKVSKLED</sequence>
<gene>
    <name evidence="2" type="ORF">ACFSJU_00125</name>
</gene>
<reference evidence="3" key="1">
    <citation type="journal article" date="2019" name="Int. J. Syst. Evol. Microbiol.">
        <title>The Global Catalogue of Microorganisms (GCM) 10K type strain sequencing project: providing services to taxonomists for standard genome sequencing and annotation.</title>
        <authorList>
            <consortium name="The Broad Institute Genomics Platform"/>
            <consortium name="The Broad Institute Genome Sequencing Center for Infectious Disease"/>
            <person name="Wu L."/>
            <person name="Ma J."/>
        </authorList>
    </citation>
    <scope>NUCLEOTIDE SEQUENCE [LARGE SCALE GENOMIC DNA]</scope>
    <source>
        <strain evidence="3">KCTC 42217</strain>
    </source>
</reference>
<accession>A0ABW4ZFK4</accession>
<feature type="region of interest" description="Disordered" evidence="1">
    <location>
        <begin position="24"/>
        <end position="60"/>
    </location>
</feature>
<dbReference type="Proteomes" id="UP001597387">
    <property type="component" value="Unassembled WGS sequence"/>
</dbReference>
<dbReference type="EMBL" id="JBHUHZ010000001">
    <property type="protein sequence ID" value="MFD2160785.1"/>
    <property type="molecule type" value="Genomic_DNA"/>
</dbReference>
<keyword evidence="3" id="KW-1185">Reference proteome</keyword>
<evidence type="ECO:0000313" key="2">
    <source>
        <dbReference type="EMBL" id="MFD2160785.1"/>
    </source>
</evidence>
<protein>
    <submittedName>
        <fullName evidence="2">Uncharacterized protein</fullName>
    </submittedName>
</protein>
<organism evidence="2 3">
    <name type="scientific">Paradesertivirga mongoliensis</name>
    <dbReference type="NCBI Taxonomy" id="2100740"/>
    <lineage>
        <taxon>Bacteria</taxon>
        <taxon>Pseudomonadati</taxon>
        <taxon>Bacteroidota</taxon>
        <taxon>Sphingobacteriia</taxon>
        <taxon>Sphingobacteriales</taxon>
        <taxon>Sphingobacteriaceae</taxon>
        <taxon>Paradesertivirga</taxon>
    </lineage>
</organism>
<feature type="compositionally biased region" description="Acidic residues" evidence="1">
    <location>
        <begin position="24"/>
        <end position="45"/>
    </location>
</feature>
<evidence type="ECO:0000313" key="3">
    <source>
        <dbReference type="Proteomes" id="UP001597387"/>
    </source>
</evidence>
<proteinExistence type="predicted"/>
<dbReference type="RefSeq" id="WP_255902047.1">
    <property type="nucleotide sequence ID" value="NZ_JAFMZO010000002.1"/>
</dbReference>
<feature type="compositionally biased region" description="Basic and acidic residues" evidence="1">
    <location>
        <begin position="46"/>
        <end position="60"/>
    </location>
</feature>